<feature type="compositionally biased region" description="Polar residues" evidence="1">
    <location>
        <begin position="1"/>
        <end position="12"/>
    </location>
</feature>
<dbReference type="AlphaFoldDB" id="A0A1L3ZY28"/>
<feature type="compositionally biased region" description="Basic and acidic residues" evidence="1">
    <location>
        <begin position="82"/>
        <end position="92"/>
    </location>
</feature>
<feature type="region of interest" description="Disordered" evidence="1">
    <location>
        <begin position="1"/>
        <end position="103"/>
    </location>
</feature>
<accession>A0A1L3ZY28</accession>
<dbReference type="OrthoDB" id="8480332at2"/>
<dbReference type="Proteomes" id="UP000182063">
    <property type="component" value="Chromosome"/>
</dbReference>
<keyword evidence="3" id="KW-1185">Reference proteome</keyword>
<dbReference type="STRING" id="1921510.BSL82_15645"/>
<evidence type="ECO:0000313" key="2">
    <source>
        <dbReference type="EMBL" id="API60538.1"/>
    </source>
</evidence>
<dbReference type="KEGG" id="sphj:BSL82_15645"/>
<evidence type="ECO:0000313" key="3">
    <source>
        <dbReference type="Proteomes" id="UP000182063"/>
    </source>
</evidence>
<proteinExistence type="predicted"/>
<sequence>MTLKSTEASPASENEDTKAPDQVTDTGVEVSNEDANSAESSNADNTDAKQEPTNLLDVVKGVVDKKEPAEEESSTSEAAEGSEAKTDEAKAEEVEDVAEADVPFHNHPRWKAVIEERNALRPEAENYRKITGFMDANGLTGPEVAEGFEIMALLKSGDMGNLTKARDWFAERLQSLNEHLGEALPDDLQQKVNDGLVDEVLAKELARERSQRTHLETKTAERTRQDEETRRASETQRVATDMATAVQQWEDGIKAKDPDYAAKKAKLVETQALAIVARDGKRPQNRDEAVALVDRAYREVNDNLKVFAPKPKPVAASPAGLSARATATPNSIRDVVDAALTR</sequence>
<gene>
    <name evidence="2" type="ORF">BSL82_15645</name>
</gene>
<dbReference type="RefSeq" id="WP_072598203.1">
    <property type="nucleotide sequence ID" value="NZ_CP018221.1"/>
</dbReference>
<feature type="compositionally biased region" description="Low complexity" evidence="1">
    <location>
        <begin position="33"/>
        <end position="45"/>
    </location>
</feature>
<dbReference type="EMBL" id="CP018221">
    <property type="protein sequence ID" value="API60538.1"/>
    <property type="molecule type" value="Genomic_DNA"/>
</dbReference>
<reference evidence="3" key="1">
    <citation type="submission" date="2016-11" db="EMBL/GenBank/DDBJ databases">
        <title>Complete Genome Sequence of alachlor-degrading Sphingomonas sp. strain JJ-A5.</title>
        <authorList>
            <person name="Lee H."/>
            <person name="Ka J.-O."/>
        </authorList>
    </citation>
    <scope>NUCLEOTIDE SEQUENCE [LARGE SCALE GENOMIC DNA]</scope>
    <source>
        <strain evidence="3">JJ-A5</strain>
    </source>
</reference>
<feature type="compositionally biased region" description="Basic and acidic residues" evidence="1">
    <location>
        <begin position="208"/>
        <end position="234"/>
    </location>
</feature>
<name>A0A1L3ZY28_9SPHN</name>
<organism evidence="2 3">
    <name type="scientific">Tardibacter chloracetimidivorans</name>
    <dbReference type="NCBI Taxonomy" id="1921510"/>
    <lineage>
        <taxon>Bacteria</taxon>
        <taxon>Pseudomonadati</taxon>
        <taxon>Pseudomonadota</taxon>
        <taxon>Alphaproteobacteria</taxon>
        <taxon>Sphingomonadales</taxon>
        <taxon>Sphingomonadaceae</taxon>
        <taxon>Tardibacter</taxon>
    </lineage>
</organism>
<feature type="region of interest" description="Disordered" evidence="1">
    <location>
        <begin position="208"/>
        <end position="237"/>
    </location>
</feature>
<protein>
    <submittedName>
        <fullName evidence="2">Uncharacterized protein</fullName>
    </submittedName>
</protein>
<evidence type="ECO:0000256" key="1">
    <source>
        <dbReference type="SAM" id="MobiDB-lite"/>
    </source>
</evidence>